<organism evidence="1 2">
    <name type="scientific">Methylobacterium radiotolerans</name>
    <dbReference type="NCBI Taxonomy" id="31998"/>
    <lineage>
        <taxon>Bacteria</taxon>
        <taxon>Pseudomonadati</taxon>
        <taxon>Pseudomonadota</taxon>
        <taxon>Alphaproteobacteria</taxon>
        <taxon>Hyphomicrobiales</taxon>
        <taxon>Methylobacteriaceae</taxon>
        <taxon>Methylobacterium</taxon>
    </lineage>
</organism>
<dbReference type="InterPro" id="IPR029063">
    <property type="entry name" value="SAM-dependent_MTases_sf"/>
</dbReference>
<dbReference type="InterPro" id="IPR008715">
    <property type="entry name" value="SAM-MeTfrase_NodS-like"/>
</dbReference>
<keyword evidence="1" id="KW-0808">Transferase</keyword>
<dbReference type="EMBL" id="MLBY01000004">
    <property type="protein sequence ID" value="MEE7457070.1"/>
    <property type="molecule type" value="Genomic_DNA"/>
</dbReference>
<name>A0ABU7T925_9HYPH</name>
<keyword evidence="1" id="KW-0456">Lyase</keyword>
<dbReference type="Proteomes" id="UP001349262">
    <property type="component" value="Unassembled WGS sequence"/>
</dbReference>
<gene>
    <name evidence="1" type="ORF">MRSR164_09845</name>
</gene>
<evidence type="ECO:0000313" key="1">
    <source>
        <dbReference type="EMBL" id="MEE7457070.1"/>
    </source>
</evidence>
<dbReference type="PANTHER" id="PTHR42912">
    <property type="entry name" value="METHYLTRANSFERASE"/>
    <property type="match status" value="1"/>
</dbReference>
<comment type="caution">
    <text evidence="1">The sequence shown here is derived from an EMBL/GenBank/DDBJ whole genome shotgun (WGS) entry which is preliminary data.</text>
</comment>
<proteinExistence type="predicted"/>
<sequence length="207" mass="22449">MSGRRTETLPERYFSEIYASDPDPWRFTSSPYEAEKYAATLRALPRARYGHALEIGCSIGVFTGALAPRCASLTALDPAEAALAATRARCAEFPQVRFVRGAVPEVWPEGRFDLMVFGEVLYFLSPPDLERLVARVAASLEPGGDCVLVHWLGETDYPLSGDAASEGFIAGTRAFCHPLAGARTAQYRLDVLRRFDGAGEAGRDGGS</sequence>
<keyword evidence="2" id="KW-1185">Reference proteome</keyword>
<dbReference type="GO" id="GO:0032259">
    <property type="term" value="P:methylation"/>
    <property type="evidence" value="ECO:0007669"/>
    <property type="project" value="UniProtKB-KW"/>
</dbReference>
<keyword evidence="1" id="KW-0489">Methyltransferase</keyword>
<dbReference type="InterPro" id="IPR050508">
    <property type="entry name" value="Methyltransf_Superfamily"/>
</dbReference>
<reference evidence="1 2" key="1">
    <citation type="journal article" date="2012" name="Genet. Mol. Biol.">
        <title>Analysis of 16S rRNA and mxaF genes revealing insights into Methylobacterium niche-specific plant association.</title>
        <authorList>
            <person name="Dourado M.N."/>
            <person name="Andreote F.D."/>
            <person name="Dini-Andreote F."/>
            <person name="Conti R."/>
            <person name="Araujo J.M."/>
            <person name="Araujo W.L."/>
        </authorList>
    </citation>
    <scope>NUCLEOTIDE SEQUENCE [LARGE SCALE GENOMIC DNA]</scope>
    <source>
        <strain evidence="1 2">SR1.6/4</strain>
    </source>
</reference>
<dbReference type="SUPFAM" id="SSF53335">
    <property type="entry name" value="S-adenosyl-L-methionine-dependent methyltransferases"/>
    <property type="match status" value="1"/>
</dbReference>
<dbReference type="Pfam" id="PF05401">
    <property type="entry name" value="NodS"/>
    <property type="match status" value="1"/>
</dbReference>
<protein>
    <submittedName>
        <fullName evidence="1">Methyltransferase type 12</fullName>
    </submittedName>
</protein>
<accession>A0ABU7T925</accession>
<dbReference type="CDD" id="cd02440">
    <property type="entry name" value="AdoMet_MTases"/>
    <property type="match status" value="1"/>
</dbReference>
<dbReference type="GO" id="GO:0016829">
    <property type="term" value="F:lyase activity"/>
    <property type="evidence" value="ECO:0007669"/>
    <property type="project" value="UniProtKB-KW"/>
</dbReference>
<dbReference type="Gene3D" id="3.40.50.150">
    <property type="entry name" value="Vaccinia Virus protein VP39"/>
    <property type="match status" value="1"/>
</dbReference>
<evidence type="ECO:0000313" key="2">
    <source>
        <dbReference type="Proteomes" id="UP001349262"/>
    </source>
</evidence>
<dbReference type="PANTHER" id="PTHR42912:SF45">
    <property type="entry name" value="23S RRNA (GUANINE(745)-N(1))-METHYLTRANSFERASE"/>
    <property type="match status" value="1"/>
</dbReference>
<dbReference type="GO" id="GO:0008168">
    <property type="term" value="F:methyltransferase activity"/>
    <property type="evidence" value="ECO:0007669"/>
    <property type="project" value="UniProtKB-KW"/>
</dbReference>